<dbReference type="EMBL" id="BAABJX010000043">
    <property type="protein sequence ID" value="GAA4841755.1"/>
    <property type="molecule type" value="Genomic_DNA"/>
</dbReference>
<name>A0ABP9DIJ2_9BACT</name>
<dbReference type="Proteomes" id="UP001500298">
    <property type="component" value="Unassembled WGS sequence"/>
</dbReference>
<evidence type="ECO:0000313" key="1">
    <source>
        <dbReference type="EMBL" id="GAA4841755.1"/>
    </source>
</evidence>
<organism evidence="1 2">
    <name type="scientific">Algivirga pacifica</name>
    <dbReference type="NCBI Taxonomy" id="1162670"/>
    <lineage>
        <taxon>Bacteria</taxon>
        <taxon>Pseudomonadati</taxon>
        <taxon>Bacteroidota</taxon>
        <taxon>Cytophagia</taxon>
        <taxon>Cytophagales</taxon>
        <taxon>Flammeovirgaceae</taxon>
        <taxon>Algivirga</taxon>
    </lineage>
</organism>
<proteinExistence type="predicted"/>
<keyword evidence="2" id="KW-1185">Reference proteome</keyword>
<sequence length="265" mass="30142">MRFTALSLIIAIAITHSVFGTQQIPEKIIYKGDTLALLSLPFEEKLETIKNKTQIHTRLGKMCSTALYRGYTGLWKIEHGELYLIDIDICGDPDKSFLDRLFPGQQLPIKATWFTGELYIQEGKRLYYSLNPTGFGGFSDKEAVITITNGNQTDLKYFYNGPKATQTGMSSDFVAVVREVYRNIDWINIKSLSEDYKLTLVVRLNTNTPFTIKGDLQGIYRKELENVIDSLPPLQPFLIRGKTPELGYLFPIIFSQKMKDKFGKG</sequence>
<evidence type="ECO:0000313" key="2">
    <source>
        <dbReference type="Proteomes" id="UP001500298"/>
    </source>
</evidence>
<gene>
    <name evidence="1" type="ORF">GCM10023331_28400</name>
</gene>
<accession>A0ABP9DIJ2</accession>
<evidence type="ECO:0008006" key="3">
    <source>
        <dbReference type="Google" id="ProtNLM"/>
    </source>
</evidence>
<comment type="caution">
    <text evidence="1">The sequence shown here is derived from an EMBL/GenBank/DDBJ whole genome shotgun (WGS) entry which is preliminary data.</text>
</comment>
<dbReference type="RefSeq" id="WP_345372903.1">
    <property type="nucleotide sequence ID" value="NZ_BAABJX010000043.1"/>
</dbReference>
<reference evidence="2" key="1">
    <citation type="journal article" date="2019" name="Int. J. Syst. Evol. Microbiol.">
        <title>The Global Catalogue of Microorganisms (GCM) 10K type strain sequencing project: providing services to taxonomists for standard genome sequencing and annotation.</title>
        <authorList>
            <consortium name="The Broad Institute Genomics Platform"/>
            <consortium name="The Broad Institute Genome Sequencing Center for Infectious Disease"/>
            <person name="Wu L."/>
            <person name="Ma J."/>
        </authorList>
    </citation>
    <scope>NUCLEOTIDE SEQUENCE [LARGE SCALE GENOMIC DNA]</scope>
    <source>
        <strain evidence="2">JCM 18326</strain>
    </source>
</reference>
<protein>
    <recommendedName>
        <fullName evidence="3">DUF4412 domain-containing protein</fullName>
    </recommendedName>
</protein>